<dbReference type="Gene3D" id="3.30.428.70">
    <property type="match status" value="1"/>
</dbReference>
<dbReference type="InterPro" id="IPR043171">
    <property type="entry name" value="Ap4A_phos1/2-like"/>
</dbReference>
<dbReference type="OrthoDB" id="10267950at2759"/>
<dbReference type="PANTHER" id="PTHR38420:SF1">
    <property type="entry name" value="PUTATIVE (AFU_ORTHOLOGUE AFUA_5G14690)-RELATED"/>
    <property type="match status" value="1"/>
</dbReference>
<sequence length="323" mass="34841">MSLVNRLGTQFDAALAAGHLVFTPSTCVRVHCDGIDVGAFIRHAPSLALKPQRPQHQNKQRKPFNPFLPPDVNLTVDELLLGTHALLLNKFAVVRAHALVVTKAWASQSSFLDAKDWAAAWAVIGQTDTQFLGFFNCGPLSGASVPHKHMQFIPVHQGAEDDVIPIENLLESHKKNVKIGSLAETAVDALPFFHRACFIPESVSDFGEIEAAYLGLVKSAFQAIGIDTDASINNDPDALVAVNAGTYSGSKEELSYNLIFTKSWMIVIPRRAETFNGLSVNSVGFAGMLLTKSAEQLEGLQSPGALSTVLAGVAYPKGHMMRL</sequence>
<gene>
    <name evidence="4" type="ORF">CcCBS67573_g07579</name>
</gene>
<dbReference type="GO" id="GO:0005524">
    <property type="term" value="F:ATP binding"/>
    <property type="evidence" value="ECO:0007669"/>
    <property type="project" value="InterPro"/>
</dbReference>
<comment type="caution">
    <text evidence="4">The sequence shown here is derived from an EMBL/GenBank/DDBJ whole genome shotgun (WGS) entry which is preliminary data.</text>
</comment>
<dbReference type="AlphaFoldDB" id="A0A507ETG8"/>
<dbReference type="InterPro" id="IPR019200">
    <property type="entry name" value="ATP_adenylylTrfase_C"/>
</dbReference>
<dbReference type="GO" id="GO:0009117">
    <property type="term" value="P:nucleotide metabolic process"/>
    <property type="evidence" value="ECO:0007669"/>
    <property type="project" value="InterPro"/>
</dbReference>
<protein>
    <submittedName>
        <fullName evidence="4">Uncharacterized protein</fullName>
    </submittedName>
</protein>
<feature type="domain" description="ATP adenylyltransferase C-terminal" evidence="2">
    <location>
        <begin position="189"/>
        <end position="316"/>
    </location>
</feature>
<dbReference type="InterPro" id="IPR009163">
    <property type="entry name" value="Ap4A_phos1/2"/>
</dbReference>
<feature type="domain" description="Ap4A phosphorylase 1/2 N-terminal" evidence="3">
    <location>
        <begin position="3"/>
        <end position="171"/>
    </location>
</feature>
<feature type="active site" description="Nucleophile" evidence="1">
    <location>
        <position position="149"/>
    </location>
</feature>
<dbReference type="InterPro" id="IPR036265">
    <property type="entry name" value="HIT-like_sf"/>
</dbReference>
<dbReference type="PANTHER" id="PTHR38420">
    <property type="entry name" value="AP-4-A PHOSPHORYLASE II"/>
    <property type="match status" value="1"/>
</dbReference>
<name>A0A507ETG8_9FUNG</name>
<evidence type="ECO:0000313" key="4">
    <source>
        <dbReference type="EMBL" id="TPX67171.1"/>
    </source>
</evidence>
<dbReference type="Proteomes" id="UP000320333">
    <property type="component" value="Unassembled WGS sequence"/>
</dbReference>
<evidence type="ECO:0000259" key="3">
    <source>
        <dbReference type="Pfam" id="PF19327"/>
    </source>
</evidence>
<evidence type="ECO:0000259" key="2">
    <source>
        <dbReference type="Pfam" id="PF09830"/>
    </source>
</evidence>
<accession>A0A507ETG8</accession>
<dbReference type="Pfam" id="PF09830">
    <property type="entry name" value="ATP_transf"/>
    <property type="match status" value="1"/>
</dbReference>
<evidence type="ECO:0000256" key="1">
    <source>
        <dbReference type="PIRSR" id="PIRSR000846-1"/>
    </source>
</evidence>
<keyword evidence="5" id="KW-1185">Reference proteome</keyword>
<dbReference type="GO" id="GO:0003877">
    <property type="term" value="F:ATP:ADP adenylyltransferase activity"/>
    <property type="evidence" value="ECO:0007669"/>
    <property type="project" value="InterPro"/>
</dbReference>
<dbReference type="InterPro" id="IPR045759">
    <property type="entry name" value="Ap4A_phos1/2_N"/>
</dbReference>
<evidence type="ECO:0000313" key="5">
    <source>
        <dbReference type="Proteomes" id="UP000320333"/>
    </source>
</evidence>
<dbReference type="PIRSF" id="PIRSF000846">
    <property type="entry name" value="ATP_adenylyltr"/>
    <property type="match status" value="1"/>
</dbReference>
<organism evidence="4 5">
    <name type="scientific">Chytriomyces confervae</name>
    <dbReference type="NCBI Taxonomy" id="246404"/>
    <lineage>
        <taxon>Eukaryota</taxon>
        <taxon>Fungi</taxon>
        <taxon>Fungi incertae sedis</taxon>
        <taxon>Chytridiomycota</taxon>
        <taxon>Chytridiomycota incertae sedis</taxon>
        <taxon>Chytridiomycetes</taxon>
        <taxon>Chytridiales</taxon>
        <taxon>Chytriomycetaceae</taxon>
        <taxon>Chytriomyces</taxon>
    </lineage>
</organism>
<reference evidence="4 5" key="1">
    <citation type="journal article" date="2019" name="Sci. Rep.">
        <title>Comparative genomics of chytrid fungi reveal insights into the obligate biotrophic and pathogenic lifestyle of Synchytrium endobioticum.</title>
        <authorList>
            <person name="van de Vossenberg B.T.L.H."/>
            <person name="Warris S."/>
            <person name="Nguyen H.D.T."/>
            <person name="van Gent-Pelzer M.P.E."/>
            <person name="Joly D.L."/>
            <person name="van de Geest H.C."/>
            <person name="Bonants P.J.M."/>
            <person name="Smith D.S."/>
            <person name="Levesque C.A."/>
            <person name="van der Lee T.A.J."/>
        </authorList>
    </citation>
    <scope>NUCLEOTIDE SEQUENCE [LARGE SCALE GENOMIC DNA]</scope>
    <source>
        <strain evidence="4 5">CBS 675.73</strain>
    </source>
</reference>
<dbReference type="EMBL" id="QEAP01000408">
    <property type="protein sequence ID" value="TPX67171.1"/>
    <property type="molecule type" value="Genomic_DNA"/>
</dbReference>
<dbReference type="STRING" id="246404.A0A507ETG8"/>
<dbReference type="SUPFAM" id="SSF54197">
    <property type="entry name" value="HIT-like"/>
    <property type="match status" value="1"/>
</dbReference>
<proteinExistence type="predicted"/>
<dbReference type="Pfam" id="PF19327">
    <property type="entry name" value="Ap4A_phos_N"/>
    <property type="match status" value="1"/>
</dbReference>